<reference evidence="1 2" key="1">
    <citation type="journal article" date="2016" name="Nat. Commun.">
        <title>Thousands of microbial genomes shed light on interconnected biogeochemical processes in an aquifer system.</title>
        <authorList>
            <person name="Anantharaman K."/>
            <person name="Brown C.T."/>
            <person name="Hug L.A."/>
            <person name="Sharon I."/>
            <person name="Castelle C.J."/>
            <person name="Probst A.J."/>
            <person name="Thomas B.C."/>
            <person name="Singh A."/>
            <person name="Wilkins M.J."/>
            <person name="Karaoz U."/>
            <person name="Brodie E.L."/>
            <person name="Williams K.H."/>
            <person name="Hubbard S.S."/>
            <person name="Banfield J.F."/>
        </authorList>
    </citation>
    <scope>NUCLEOTIDE SEQUENCE [LARGE SCALE GENOMIC DNA]</scope>
</reference>
<dbReference type="EMBL" id="MFUE01000018">
    <property type="protein sequence ID" value="OGI77181.1"/>
    <property type="molecule type" value="Genomic_DNA"/>
</dbReference>
<sequence>MKINPNIFIGDKKWIEKISAVGVFEEKITQWIKDCRDGSLSKEDVLNVTQKVAEHRNTPALIEEIKQRLN</sequence>
<protein>
    <submittedName>
        <fullName evidence="1">Uncharacterized protein</fullName>
    </submittedName>
</protein>
<dbReference type="AlphaFoldDB" id="A0A1F6W5L1"/>
<organism evidence="1 2">
    <name type="scientific">Candidatus Nomurabacteria bacterium RIFCSPHIGHO2_02_FULL_41_18</name>
    <dbReference type="NCBI Taxonomy" id="1801754"/>
    <lineage>
        <taxon>Bacteria</taxon>
        <taxon>Candidatus Nomuraibacteriota</taxon>
    </lineage>
</organism>
<evidence type="ECO:0000313" key="2">
    <source>
        <dbReference type="Proteomes" id="UP000177777"/>
    </source>
</evidence>
<evidence type="ECO:0000313" key="1">
    <source>
        <dbReference type="EMBL" id="OGI77181.1"/>
    </source>
</evidence>
<dbReference type="Proteomes" id="UP000177777">
    <property type="component" value="Unassembled WGS sequence"/>
</dbReference>
<name>A0A1F6W5L1_9BACT</name>
<proteinExistence type="predicted"/>
<gene>
    <name evidence="1" type="ORF">A3D42_00060</name>
</gene>
<accession>A0A1F6W5L1</accession>
<comment type="caution">
    <text evidence="1">The sequence shown here is derived from an EMBL/GenBank/DDBJ whole genome shotgun (WGS) entry which is preliminary data.</text>
</comment>